<evidence type="ECO:0000313" key="3">
    <source>
        <dbReference type="Proteomes" id="UP000324222"/>
    </source>
</evidence>
<name>A0A5B7EL13_PORTR</name>
<protein>
    <submittedName>
        <fullName evidence="2">Uncharacterized protein</fullName>
    </submittedName>
</protein>
<keyword evidence="3" id="KW-1185">Reference proteome</keyword>
<reference evidence="2 3" key="1">
    <citation type="submission" date="2019-05" db="EMBL/GenBank/DDBJ databases">
        <title>Another draft genome of Portunus trituberculatus and its Hox gene families provides insights of decapod evolution.</title>
        <authorList>
            <person name="Jeong J.-H."/>
            <person name="Song I."/>
            <person name="Kim S."/>
            <person name="Choi T."/>
            <person name="Kim D."/>
            <person name="Ryu S."/>
            <person name="Kim W."/>
        </authorList>
    </citation>
    <scope>NUCLEOTIDE SEQUENCE [LARGE SCALE GENOMIC DNA]</scope>
    <source>
        <tissue evidence="2">Muscle</tissue>
    </source>
</reference>
<evidence type="ECO:0000256" key="1">
    <source>
        <dbReference type="SAM" id="MobiDB-lite"/>
    </source>
</evidence>
<proteinExistence type="predicted"/>
<comment type="caution">
    <text evidence="2">The sequence shown here is derived from an EMBL/GenBank/DDBJ whole genome shotgun (WGS) entry which is preliminary data.</text>
</comment>
<accession>A0A5B7EL13</accession>
<gene>
    <name evidence="2" type="ORF">E2C01_028578</name>
</gene>
<dbReference type="AlphaFoldDB" id="A0A5B7EL13"/>
<sequence length="92" mass="10177">MPRDECRVMIGCRSRCPYHYFSKGVRARCLLTGEVNTVVPSTHLELEGAGSRSLSAREPPHALTLRGSRSPVKVKTASPFLHEQLRSFPKAG</sequence>
<organism evidence="2 3">
    <name type="scientific">Portunus trituberculatus</name>
    <name type="common">Swimming crab</name>
    <name type="synonym">Neptunus trituberculatus</name>
    <dbReference type="NCBI Taxonomy" id="210409"/>
    <lineage>
        <taxon>Eukaryota</taxon>
        <taxon>Metazoa</taxon>
        <taxon>Ecdysozoa</taxon>
        <taxon>Arthropoda</taxon>
        <taxon>Crustacea</taxon>
        <taxon>Multicrustacea</taxon>
        <taxon>Malacostraca</taxon>
        <taxon>Eumalacostraca</taxon>
        <taxon>Eucarida</taxon>
        <taxon>Decapoda</taxon>
        <taxon>Pleocyemata</taxon>
        <taxon>Brachyura</taxon>
        <taxon>Eubrachyura</taxon>
        <taxon>Portunoidea</taxon>
        <taxon>Portunidae</taxon>
        <taxon>Portuninae</taxon>
        <taxon>Portunus</taxon>
    </lineage>
</organism>
<feature type="region of interest" description="Disordered" evidence="1">
    <location>
        <begin position="48"/>
        <end position="70"/>
    </location>
</feature>
<dbReference type="Proteomes" id="UP000324222">
    <property type="component" value="Unassembled WGS sequence"/>
</dbReference>
<dbReference type="EMBL" id="VSRR010003212">
    <property type="protein sequence ID" value="MPC35161.1"/>
    <property type="molecule type" value="Genomic_DNA"/>
</dbReference>
<evidence type="ECO:0000313" key="2">
    <source>
        <dbReference type="EMBL" id="MPC35161.1"/>
    </source>
</evidence>